<dbReference type="SUPFAM" id="SSF52402">
    <property type="entry name" value="Adenine nucleotide alpha hydrolases-like"/>
    <property type="match status" value="1"/>
</dbReference>
<dbReference type="PANTHER" id="PTHR43284">
    <property type="entry name" value="ASPARAGINE SYNTHETASE (GLUTAMINE-HYDROLYZING)"/>
    <property type="match status" value="1"/>
</dbReference>
<evidence type="ECO:0000256" key="3">
    <source>
        <dbReference type="ARBA" id="ARBA00048741"/>
    </source>
</evidence>
<dbReference type="Proteomes" id="UP001431235">
    <property type="component" value="Unassembled WGS sequence"/>
</dbReference>
<comment type="caution">
    <text evidence="5">The sequence shown here is derived from an EMBL/GenBank/DDBJ whole genome shotgun (WGS) entry which is preliminary data.</text>
</comment>
<protein>
    <recommendedName>
        <fullName evidence="2">asparagine synthase (glutamine-hydrolyzing)</fullName>
        <ecNumber evidence="2">6.3.5.4</ecNumber>
    </recommendedName>
</protein>
<evidence type="ECO:0000256" key="2">
    <source>
        <dbReference type="ARBA" id="ARBA00012737"/>
    </source>
</evidence>
<proteinExistence type="predicted"/>
<organism evidence="5 6">
    <name type="scientific">Stenotrophomonas mori</name>
    <dbReference type="NCBI Taxonomy" id="2871096"/>
    <lineage>
        <taxon>Bacteria</taxon>
        <taxon>Pseudomonadati</taxon>
        <taxon>Pseudomonadota</taxon>
        <taxon>Gammaproteobacteria</taxon>
        <taxon>Lysobacterales</taxon>
        <taxon>Lysobacteraceae</taxon>
        <taxon>Stenotrophomonas</taxon>
    </lineage>
</organism>
<dbReference type="PANTHER" id="PTHR43284:SF1">
    <property type="entry name" value="ASPARAGINE SYNTHETASE"/>
    <property type="match status" value="1"/>
</dbReference>
<comment type="pathway">
    <text evidence="1">Amino-acid biosynthesis; L-asparagine biosynthesis; L-asparagine from L-aspartate (L-Gln route): step 1/1.</text>
</comment>
<evidence type="ECO:0000313" key="6">
    <source>
        <dbReference type="Proteomes" id="UP001431235"/>
    </source>
</evidence>
<sequence length="579" mass="62852">MAYRYIALLGAACVDDPTRRPLAAAALRDHGLEEHRHGNHFRLFAAENTPLLDTPCGGVLVGCVFHRDGRRIDDSSQLPQEGDPQAFRTALTHRCWGDYVLLQETRGPSPATVVSRDPSCGIACYYATDSERRFITSDVALASHLGLFDRAVDWDTVAQLLVYTFVKSSRTALQGLRELLPGCSLHLGQGDDSLSHTWSPWDFVSPRHHQPGFEEAASNLRGVIDTVVRSWSRVDGSILVELSGGLDSSIIAACLGRTSSHVVCATLVTALPGADERRYAGAIATHAGLPLRSLALTAEHSCVDPAVAPWLVMPRAGPLQQLTDEIVRDTTRREGLRASYSGGGGDTVFSYLTSAAPAADAFIKQGPIAGLKAIRDLSELHHCTLWLAARLTLKKLRTRHPGPAAADWSFLKPATVDPPDAHPWLKGAAEQAPGDRERVTGLIGTQVLRDGLPRSAVSWLRLPLLSQPVMEACLAIPSWMWISGGINRAVARAAFADALPASVAQRRSKGDFLQLCAAIYRHNQARIGELLLCGELAARGLLDVDALRAFLDPSSSARGHAFMRIFDLCSIENWIRHQR</sequence>
<evidence type="ECO:0000256" key="1">
    <source>
        <dbReference type="ARBA" id="ARBA00005187"/>
    </source>
</evidence>
<dbReference type="InterPro" id="IPR014729">
    <property type="entry name" value="Rossmann-like_a/b/a_fold"/>
</dbReference>
<dbReference type="Pfam" id="PF00733">
    <property type="entry name" value="Asn_synthase"/>
    <property type="match status" value="1"/>
</dbReference>
<dbReference type="EC" id="6.3.5.4" evidence="2"/>
<dbReference type="InterPro" id="IPR001962">
    <property type="entry name" value="Asn_synthase"/>
</dbReference>
<name>A0ABT0SI24_9GAMM</name>
<comment type="catalytic activity">
    <reaction evidence="3">
        <text>L-aspartate + L-glutamine + ATP + H2O = L-asparagine + L-glutamate + AMP + diphosphate + H(+)</text>
        <dbReference type="Rhea" id="RHEA:12228"/>
        <dbReference type="ChEBI" id="CHEBI:15377"/>
        <dbReference type="ChEBI" id="CHEBI:15378"/>
        <dbReference type="ChEBI" id="CHEBI:29985"/>
        <dbReference type="ChEBI" id="CHEBI:29991"/>
        <dbReference type="ChEBI" id="CHEBI:30616"/>
        <dbReference type="ChEBI" id="CHEBI:33019"/>
        <dbReference type="ChEBI" id="CHEBI:58048"/>
        <dbReference type="ChEBI" id="CHEBI:58359"/>
        <dbReference type="ChEBI" id="CHEBI:456215"/>
        <dbReference type="EC" id="6.3.5.4"/>
    </reaction>
</comment>
<dbReference type="InterPro" id="IPR051786">
    <property type="entry name" value="ASN_synthetase/amidase"/>
</dbReference>
<dbReference type="RefSeq" id="WP_250064258.1">
    <property type="nucleotide sequence ID" value="NZ_JAIKTS010000003.1"/>
</dbReference>
<evidence type="ECO:0000313" key="5">
    <source>
        <dbReference type="EMBL" id="MCL7714974.1"/>
    </source>
</evidence>
<keyword evidence="6" id="KW-1185">Reference proteome</keyword>
<feature type="domain" description="Asparagine synthetase" evidence="4">
    <location>
        <begin position="220"/>
        <end position="576"/>
    </location>
</feature>
<dbReference type="EMBL" id="JAIKTS010000003">
    <property type="protein sequence ID" value="MCL7714974.1"/>
    <property type="molecule type" value="Genomic_DNA"/>
</dbReference>
<accession>A0ABT0SI24</accession>
<gene>
    <name evidence="5" type="ORF">K5L01_09985</name>
</gene>
<dbReference type="Gene3D" id="3.40.50.620">
    <property type="entry name" value="HUPs"/>
    <property type="match status" value="2"/>
</dbReference>
<reference evidence="5 6" key="1">
    <citation type="submission" date="2021-08" db="EMBL/GenBank/DDBJ databases">
        <title>Novel members of of the genus Stenotrophomonas from differernt environment.</title>
        <authorList>
            <person name="Deng Y."/>
        </authorList>
    </citation>
    <scope>NUCLEOTIDE SEQUENCE [LARGE SCALE GENOMIC DNA]</scope>
    <source>
        <strain evidence="5 6">CPCC 101365</strain>
    </source>
</reference>
<evidence type="ECO:0000259" key="4">
    <source>
        <dbReference type="Pfam" id="PF00733"/>
    </source>
</evidence>